<dbReference type="AlphaFoldDB" id="A0AAV7RI89"/>
<comment type="caution">
    <text evidence="1">The sequence shown here is derived from an EMBL/GenBank/DDBJ whole genome shotgun (WGS) entry which is preliminary data.</text>
</comment>
<protein>
    <submittedName>
        <fullName evidence="1">Uncharacterized protein</fullName>
    </submittedName>
</protein>
<dbReference type="EMBL" id="JANPWB010000009">
    <property type="protein sequence ID" value="KAJ1151688.1"/>
    <property type="molecule type" value="Genomic_DNA"/>
</dbReference>
<sequence length="211" mass="22712">MFDQVAALKWAGDWDFVGSQNLSCRVPVRLWGVKALTGKFSLEARESPTQNLPPPSVTGLQTLMCSSGLHTGLTQPISSVPGQFHNLRPKIQRVEAPGHISGRCKSVSRRGLCYQPQDRCSVSTHGVPQAADVGGPHLSQGLGFPTVFSQIKSPAAANQSSGGVVLLATVLRLREHWCGPPVLLHRPPMQLVLTCHEARVPQLCSLSVSRT</sequence>
<evidence type="ECO:0000313" key="2">
    <source>
        <dbReference type="Proteomes" id="UP001066276"/>
    </source>
</evidence>
<proteinExistence type="predicted"/>
<keyword evidence="2" id="KW-1185">Reference proteome</keyword>
<evidence type="ECO:0000313" key="1">
    <source>
        <dbReference type="EMBL" id="KAJ1151688.1"/>
    </source>
</evidence>
<accession>A0AAV7RI89</accession>
<organism evidence="1 2">
    <name type="scientific">Pleurodeles waltl</name>
    <name type="common">Iberian ribbed newt</name>
    <dbReference type="NCBI Taxonomy" id="8319"/>
    <lineage>
        <taxon>Eukaryota</taxon>
        <taxon>Metazoa</taxon>
        <taxon>Chordata</taxon>
        <taxon>Craniata</taxon>
        <taxon>Vertebrata</taxon>
        <taxon>Euteleostomi</taxon>
        <taxon>Amphibia</taxon>
        <taxon>Batrachia</taxon>
        <taxon>Caudata</taxon>
        <taxon>Salamandroidea</taxon>
        <taxon>Salamandridae</taxon>
        <taxon>Pleurodelinae</taxon>
        <taxon>Pleurodeles</taxon>
    </lineage>
</organism>
<reference evidence="1" key="1">
    <citation type="journal article" date="2022" name="bioRxiv">
        <title>Sequencing and chromosome-scale assembly of the giantPleurodeles waltlgenome.</title>
        <authorList>
            <person name="Brown T."/>
            <person name="Elewa A."/>
            <person name="Iarovenko S."/>
            <person name="Subramanian E."/>
            <person name="Araus A.J."/>
            <person name="Petzold A."/>
            <person name="Susuki M."/>
            <person name="Suzuki K.-i.T."/>
            <person name="Hayashi T."/>
            <person name="Toyoda A."/>
            <person name="Oliveira C."/>
            <person name="Osipova E."/>
            <person name="Leigh N.D."/>
            <person name="Simon A."/>
            <person name="Yun M.H."/>
        </authorList>
    </citation>
    <scope>NUCLEOTIDE SEQUENCE</scope>
    <source>
        <strain evidence="1">20211129_DDA</strain>
        <tissue evidence="1">Liver</tissue>
    </source>
</reference>
<dbReference type="Proteomes" id="UP001066276">
    <property type="component" value="Chromosome 5"/>
</dbReference>
<gene>
    <name evidence="1" type="ORF">NDU88_004468</name>
</gene>
<name>A0AAV7RI89_PLEWA</name>